<feature type="compositionally biased region" description="Acidic residues" evidence="1">
    <location>
        <begin position="96"/>
        <end position="112"/>
    </location>
</feature>
<feature type="compositionally biased region" description="Acidic residues" evidence="1">
    <location>
        <begin position="64"/>
        <end position="79"/>
    </location>
</feature>
<feature type="compositionally biased region" description="Low complexity" evidence="1">
    <location>
        <begin position="84"/>
        <end position="95"/>
    </location>
</feature>
<comment type="caution">
    <text evidence="2">The sequence shown here is derived from an EMBL/GenBank/DDBJ whole genome shotgun (WGS) entry which is preliminary data.</text>
</comment>
<gene>
    <name evidence="2" type="ORF">OIU85_004539</name>
</gene>
<reference evidence="2" key="1">
    <citation type="submission" date="2022-11" db="EMBL/GenBank/DDBJ databases">
        <authorList>
            <person name="Hyden B.L."/>
            <person name="Feng K."/>
            <person name="Yates T."/>
            <person name="Jawdy S."/>
            <person name="Smart L.B."/>
            <person name="Muchero W."/>
        </authorList>
    </citation>
    <scope>NUCLEOTIDE SEQUENCE</scope>
    <source>
        <tissue evidence="2">Shoot tip</tissue>
    </source>
</reference>
<sequence>MAKKKQKKKSPNRKTPMPVKVILGVASPRNSVLLPTSPQTPLTLESESPPPPKKILKLKKPSCSEDEDDEACSENEDDEASVKSSSVHPSSSSEEFSGEDEDEEDSADEESSSSESESIVHHHKDANSVVKHAVKPSEQPAVNPSEQPTATLDEQPAKQATKQSAEAPIEQPAAQGEAANVIGGQFSVAKGIRENAALPTEDVSAEGKWETVKKKHKSNWQPKKNMAENVRGLAAKAASGVAARAASGMVDAVADTMPGSGVAASAANVVTDGAASSVAAKAVSEKEGLKANMGLVHNASPKAANGVAGKVDSVVGMGDGSRPVIGVAGAPTGAMKGVAGAPTGAVKGAAGVKLDKAIRGMTDKAAEIDPLVAAWAVSGVTVGADSSIANGADIVDSAVHLKPFDNFHRHHEHHRPRS</sequence>
<reference evidence="2" key="2">
    <citation type="journal article" date="2023" name="Int. J. Mol. Sci.">
        <title>De Novo Assembly and Annotation of 11 Diverse Shrub Willow (Salix) Genomes Reveals Novel Gene Organization in Sex-Linked Regions.</title>
        <authorList>
            <person name="Hyden B."/>
            <person name="Feng K."/>
            <person name="Yates T.B."/>
            <person name="Jawdy S."/>
            <person name="Cereghino C."/>
            <person name="Smart L.B."/>
            <person name="Muchero W."/>
        </authorList>
    </citation>
    <scope>NUCLEOTIDE SEQUENCE [LARGE SCALE GENOMIC DNA]</scope>
    <source>
        <tissue evidence="2">Shoot tip</tissue>
    </source>
</reference>
<keyword evidence="3" id="KW-1185">Reference proteome</keyword>
<feature type="compositionally biased region" description="Low complexity" evidence="1">
    <location>
        <begin position="33"/>
        <end position="47"/>
    </location>
</feature>
<dbReference type="EMBL" id="JAPFFL010000011">
    <property type="protein sequence ID" value="KAJ6693769.1"/>
    <property type="molecule type" value="Genomic_DNA"/>
</dbReference>
<dbReference type="AlphaFoldDB" id="A0A9Q0SXK1"/>
<feature type="compositionally biased region" description="Basic residues" evidence="1">
    <location>
        <begin position="1"/>
        <end position="12"/>
    </location>
</feature>
<organism evidence="2 3">
    <name type="scientific">Salix viminalis</name>
    <name type="common">Common osier</name>
    <name type="synonym">Basket willow</name>
    <dbReference type="NCBI Taxonomy" id="40686"/>
    <lineage>
        <taxon>Eukaryota</taxon>
        <taxon>Viridiplantae</taxon>
        <taxon>Streptophyta</taxon>
        <taxon>Embryophyta</taxon>
        <taxon>Tracheophyta</taxon>
        <taxon>Spermatophyta</taxon>
        <taxon>Magnoliopsida</taxon>
        <taxon>eudicotyledons</taxon>
        <taxon>Gunneridae</taxon>
        <taxon>Pentapetalae</taxon>
        <taxon>rosids</taxon>
        <taxon>fabids</taxon>
        <taxon>Malpighiales</taxon>
        <taxon>Salicaceae</taxon>
        <taxon>Saliceae</taxon>
        <taxon>Salix</taxon>
    </lineage>
</organism>
<feature type="region of interest" description="Disordered" evidence="1">
    <location>
        <begin position="1"/>
        <end position="178"/>
    </location>
</feature>
<protein>
    <submittedName>
        <fullName evidence="2">Uncharacterized protein</fullName>
    </submittedName>
</protein>
<name>A0A9Q0SXK1_SALVM</name>
<evidence type="ECO:0000313" key="2">
    <source>
        <dbReference type="EMBL" id="KAJ6693769.1"/>
    </source>
</evidence>
<accession>A0A9Q0SXK1</accession>
<proteinExistence type="predicted"/>
<feature type="compositionally biased region" description="Polar residues" evidence="1">
    <location>
        <begin position="140"/>
        <end position="164"/>
    </location>
</feature>
<dbReference type="Proteomes" id="UP001151529">
    <property type="component" value="Chromosome 13"/>
</dbReference>
<evidence type="ECO:0000256" key="1">
    <source>
        <dbReference type="SAM" id="MobiDB-lite"/>
    </source>
</evidence>
<evidence type="ECO:0000313" key="3">
    <source>
        <dbReference type="Proteomes" id="UP001151529"/>
    </source>
</evidence>